<protein>
    <submittedName>
        <fullName evidence="4">Mitochondrial developmentally regulated MAPK-interacting protein</fullName>
    </submittedName>
</protein>
<dbReference type="Pfam" id="PF10342">
    <property type="entry name" value="Kre9_KNH"/>
    <property type="match status" value="1"/>
</dbReference>
<name>Q00GA7_LENED</name>
<organism evidence="4">
    <name type="scientific">Lentinula edodes</name>
    <name type="common">Shiitake mushroom</name>
    <name type="synonym">Lentinus edodes</name>
    <dbReference type="NCBI Taxonomy" id="5353"/>
    <lineage>
        <taxon>Eukaryota</taxon>
        <taxon>Fungi</taxon>
        <taxon>Dikarya</taxon>
        <taxon>Basidiomycota</taxon>
        <taxon>Agaricomycotina</taxon>
        <taxon>Agaricomycetes</taxon>
        <taxon>Agaricomycetidae</taxon>
        <taxon>Agaricales</taxon>
        <taxon>Marasmiineae</taxon>
        <taxon>Omphalotaceae</taxon>
        <taxon>Lentinula</taxon>
    </lineage>
</organism>
<proteinExistence type="evidence at transcript level"/>
<gene>
    <name evidence="4" type="primary">DRMIP</name>
</gene>
<dbReference type="InterPro" id="IPR018466">
    <property type="entry name" value="Kre9/Knh1-like_N"/>
</dbReference>
<feature type="compositionally biased region" description="Low complexity" evidence="2">
    <location>
        <begin position="151"/>
        <end position="188"/>
    </location>
</feature>
<evidence type="ECO:0000256" key="1">
    <source>
        <dbReference type="ARBA" id="ARBA00022729"/>
    </source>
</evidence>
<dbReference type="EMBL" id="DQ641244">
    <property type="protein sequence ID" value="ABG33689.1"/>
    <property type="molecule type" value="mRNA"/>
</dbReference>
<feature type="non-terminal residue" evidence="4">
    <location>
        <position position="1"/>
    </location>
</feature>
<reference evidence="4" key="1">
    <citation type="submission" date="2006-05" db="EMBL/GenBank/DDBJ databases">
        <authorList>
            <person name="Szeto Y."/>
            <person name="Kwan H."/>
        </authorList>
    </citation>
    <scope>NUCLEOTIDE SEQUENCE</scope>
</reference>
<reference evidence="4" key="2">
    <citation type="journal article" date="2007" name="Gene">
        <title>Le.MAPK and its interacting partner, Le.DRMIP, in fruiting body development in Lentinula edodes.</title>
        <authorList>
            <person name="Szeto C.Y."/>
            <person name="Leung G.S."/>
            <person name="Kwan H.S."/>
        </authorList>
    </citation>
    <scope>NUCLEOTIDE SEQUENCE</scope>
</reference>
<evidence type="ECO:0000259" key="3">
    <source>
        <dbReference type="Pfam" id="PF10342"/>
    </source>
</evidence>
<dbReference type="AlphaFoldDB" id="Q00GA7"/>
<accession>Q00GA7</accession>
<evidence type="ECO:0000256" key="2">
    <source>
        <dbReference type="SAM" id="MobiDB-lite"/>
    </source>
</evidence>
<feature type="domain" description="Yeast cell wall synthesis Kre9/Knh1-like N-terminal" evidence="3">
    <location>
        <begin position="50"/>
        <end position="139"/>
    </location>
</feature>
<feature type="region of interest" description="Disordered" evidence="2">
    <location>
        <begin position="142"/>
        <end position="188"/>
    </location>
</feature>
<keyword evidence="1" id="KW-0732">Signal</keyword>
<sequence>YGRGSVHRRNVSFRLLPLKSRKSQTIMRASLAAVALFPAYALATISITAPSSSEFWVFNTSNPINWTSTGGDPTSFNIDIINLDNTTLNGAFSIASGVANNLSFEVTNVTLVPGDNYICQFVNSSNITQVFVNSSTFSVKPAGTTPAPPVSSSAASSSGSSGSASSGASGSSTASGSATSASSTSNGASSLLTTKSAVVAAGAMAFVALVI</sequence>
<evidence type="ECO:0000313" key="4">
    <source>
        <dbReference type="EMBL" id="ABG33689.1"/>
    </source>
</evidence>